<proteinExistence type="predicted"/>
<evidence type="ECO:0000313" key="2">
    <source>
        <dbReference type="EMBL" id="NNV23206.1"/>
    </source>
</evidence>
<dbReference type="AlphaFoldDB" id="A0A7Y3T9A3"/>
<comment type="caution">
    <text evidence="2">The sequence shown here is derived from an EMBL/GenBank/DDBJ whole genome shotgun (WGS) entry which is preliminary data.</text>
</comment>
<evidence type="ECO:0000256" key="1">
    <source>
        <dbReference type="SAM" id="MobiDB-lite"/>
    </source>
</evidence>
<sequence>MGRHRSTIYREIKRNSFRDTEIPDDNSYHSVVADNIRNARRTRLRKLRRYPELRKVVIKQLEPQTGRSGLRGCVAGRKLPRKQALPS</sequence>
<name>A0A7Y3T9A3_9HYPH</name>
<evidence type="ECO:0008006" key="4">
    <source>
        <dbReference type="Google" id="ProtNLM"/>
    </source>
</evidence>
<feature type="region of interest" description="Disordered" evidence="1">
    <location>
        <begin position="67"/>
        <end position="87"/>
    </location>
</feature>
<dbReference type="Proteomes" id="UP000526233">
    <property type="component" value="Unassembled WGS sequence"/>
</dbReference>
<accession>A0A7Y3T9A3</accession>
<protein>
    <recommendedName>
        <fullName evidence="4">Transposase</fullName>
    </recommendedName>
</protein>
<evidence type="ECO:0000313" key="3">
    <source>
        <dbReference type="Proteomes" id="UP000526233"/>
    </source>
</evidence>
<dbReference type="EMBL" id="PKQI01000004">
    <property type="protein sequence ID" value="NNV23206.1"/>
    <property type="molecule type" value="Genomic_DNA"/>
</dbReference>
<gene>
    <name evidence="2" type="ORF">EHE22_22670</name>
</gene>
<reference evidence="2 3" key="1">
    <citation type="submission" date="2018-11" db="EMBL/GenBank/DDBJ databases">
        <title>Genome sequencing and analysis.</title>
        <authorList>
            <person name="Huang Y.-T."/>
        </authorList>
    </citation>
    <scope>NUCLEOTIDE SEQUENCE [LARGE SCALE GENOMIC DNA]</scope>
    <source>
        <strain evidence="2 3">SHIN</strain>
    </source>
</reference>
<organism evidence="2 3">
    <name type="scientific">Brucella pseudogrignonensis</name>
    <dbReference type="NCBI Taxonomy" id="419475"/>
    <lineage>
        <taxon>Bacteria</taxon>
        <taxon>Pseudomonadati</taxon>
        <taxon>Pseudomonadota</taxon>
        <taxon>Alphaproteobacteria</taxon>
        <taxon>Hyphomicrobiales</taxon>
        <taxon>Brucellaceae</taxon>
        <taxon>Brucella/Ochrobactrum group</taxon>
        <taxon>Brucella</taxon>
    </lineage>
</organism>